<dbReference type="Proteomes" id="UP001211907">
    <property type="component" value="Unassembled WGS sequence"/>
</dbReference>
<accession>A0AAD5SV68</accession>
<dbReference type="InterPro" id="IPR052992">
    <property type="entry name" value="SDR_member_12"/>
</dbReference>
<proteinExistence type="predicted"/>
<protein>
    <submittedName>
        <fullName evidence="1">Dehydrogenase/reductase SDR member 12</fullName>
    </submittedName>
</protein>
<dbReference type="AlphaFoldDB" id="A0AAD5SV68"/>
<sequence length="327" mass="35582">MFETIAVGYRATVFALSGVFEFTRQGFEKSSRLFTPGALDSAATASKTILVTGANSGLGRAAAEMFAARGASVHLLCRDETRGVAARDEIAARTNNPEKIFLHLVDVSSVKSIKQFADNWAKTGKQIDVLVNNAGILPATRSETPEGLESTFATNSLGSYALTTLLLQFLKISADARVISVSSGGAFNKKLDISDINYTVQPASTFDGALVYAQTKRQQIEMTEYWAKQYPEIRFYSMHPGWADTPGVQSSIPGFYNAMKDRLRTSEQGADTIVWAAISKEAMSLRNGAFLFDRKEVAQHVVFGGTKASVGDIEKLVKICDEYLKSL</sequence>
<name>A0AAD5SV68_9FUNG</name>
<dbReference type="Pfam" id="PF00106">
    <property type="entry name" value="adh_short"/>
    <property type="match status" value="1"/>
</dbReference>
<dbReference type="InterPro" id="IPR002347">
    <property type="entry name" value="SDR_fam"/>
</dbReference>
<dbReference type="PANTHER" id="PTHR44656:SF7">
    <property type="entry name" value="DEHYDROGENASE_REDUCTASE SDR FAMILY MEMBER 12"/>
    <property type="match status" value="1"/>
</dbReference>
<comment type="caution">
    <text evidence="1">The sequence shown here is derived from an EMBL/GenBank/DDBJ whole genome shotgun (WGS) entry which is preliminary data.</text>
</comment>
<gene>
    <name evidence="1" type="primary">DHRS12</name>
    <name evidence="1" type="ORF">HK100_003214</name>
</gene>
<organism evidence="1 2">
    <name type="scientific">Physocladia obscura</name>
    <dbReference type="NCBI Taxonomy" id="109957"/>
    <lineage>
        <taxon>Eukaryota</taxon>
        <taxon>Fungi</taxon>
        <taxon>Fungi incertae sedis</taxon>
        <taxon>Chytridiomycota</taxon>
        <taxon>Chytridiomycota incertae sedis</taxon>
        <taxon>Chytridiomycetes</taxon>
        <taxon>Chytridiales</taxon>
        <taxon>Chytriomycetaceae</taxon>
        <taxon>Physocladia</taxon>
    </lineage>
</organism>
<evidence type="ECO:0000313" key="1">
    <source>
        <dbReference type="EMBL" id="KAJ3109930.1"/>
    </source>
</evidence>
<dbReference type="EMBL" id="JADGJH010001789">
    <property type="protein sequence ID" value="KAJ3109930.1"/>
    <property type="molecule type" value="Genomic_DNA"/>
</dbReference>
<dbReference type="PRINTS" id="PR00081">
    <property type="entry name" value="GDHRDH"/>
</dbReference>
<dbReference type="PANTHER" id="PTHR44656">
    <property type="entry name" value="DEHYDROGENASE/REDUCTASE SDR FAMILY MEMBER 12"/>
    <property type="match status" value="1"/>
</dbReference>
<dbReference type="Gene3D" id="3.40.50.720">
    <property type="entry name" value="NAD(P)-binding Rossmann-like Domain"/>
    <property type="match status" value="1"/>
</dbReference>
<reference evidence="1" key="1">
    <citation type="submission" date="2020-05" db="EMBL/GenBank/DDBJ databases">
        <title>Phylogenomic resolution of chytrid fungi.</title>
        <authorList>
            <person name="Stajich J.E."/>
            <person name="Amses K."/>
            <person name="Simmons R."/>
            <person name="Seto K."/>
            <person name="Myers J."/>
            <person name="Bonds A."/>
            <person name="Quandt C.A."/>
            <person name="Barry K."/>
            <person name="Liu P."/>
            <person name="Grigoriev I."/>
            <person name="Longcore J.E."/>
            <person name="James T.Y."/>
        </authorList>
    </citation>
    <scope>NUCLEOTIDE SEQUENCE</scope>
    <source>
        <strain evidence="1">JEL0513</strain>
    </source>
</reference>
<evidence type="ECO:0000313" key="2">
    <source>
        <dbReference type="Proteomes" id="UP001211907"/>
    </source>
</evidence>
<keyword evidence="2" id="KW-1185">Reference proteome</keyword>
<dbReference type="SUPFAM" id="SSF51735">
    <property type="entry name" value="NAD(P)-binding Rossmann-fold domains"/>
    <property type="match status" value="1"/>
</dbReference>
<dbReference type="InterPro" id="IPR036291">
    <property type="entry name" value="NAD(P)-bd_dom_sf"/>
</dbReference>